<feature type="transmembrane region" description="Helical" evidence="1">
    <location>
        <begin position="175"/>
        <end position="193"/>
    </location>
</feature>
<feature type="transmembrane region" description="Helical" evidence="1">
    <location>
        <begin position="199"/>
        <end position="220"/>
    </location>
</feature>
<name>A0A2M8KEZ2_9BACT</name>
<dbReference type="EMBL" id="PFDW01000009">
    <property type="protein sequence ID" value="PJE58484.1"/>
    <property type="molecule type" value="Genomic_DNA"/>
</dbReference>
<protein>
    <submittedName>
        <fullName evidence="2">Uncharacterized protein</fullName>
    </submittedName>
</protein>
<comment type="caution">
    <text evidence="2">The sequence shown here is derived from an EMBL/GenBank/DDBJ whole genome shotgun (WGS) entry which is preliminary data.</text>
</comment>
<gene>
    <name evidence="2" type="ORF">COU81_00465</name>
</gene>
<organism evidence="2 3">
    <name type="scientific">Candidatus Portnoybacteria bacterium CG10_big_fil_rev_8_21_14_0_10_36_7</name>
    <dbReference type="NCBI Taxonomy" id="1974812"/>
    <lineage>
        <taxon>Bacteria</taxon>
        <taxon>Candidatus Portnoyibacteriota</taxon>
    </lineage>
</organism>
<feature type="transmembrane region" description="Helical" evidence="1">
    <location>
        <begin position="72"/>
        <end position="95"/>
    </location>
</feature>
<dbReference type="Proteomes" id="UP000231450">
    <property type="component" value="Unassembled WGS sequence"/>
</dbReference>
<feature type="transmembrane region" description="Helical" evidence="1">
    <location>
        <begin position="141"/>
        <end position="163"/>
    </location>
</feature>
<dbReference type="AlphaFoldDB" id="A0A2M8KEZ2"/>
<keyword evidence="1" id="KW-0812">Transmembrane</keyword>
<feature type="transmembrane region" description="Helical" evidence="1">
    <location>
        <begin position="39"/>
        <end position="60"/>
    </location>
</feature>
<evidence type="ECO:0000313" key="2">
    <source>
        <dbReference type="EMBL" id="PJE58484.1"/>
    </source>
</evidence>
<feature type="transmembrane region" description="Helical" evidence="1">
    <location>
        <begin position="6"/>
        <end position="27"/>
    </location>
</feature>
<keyword evidence="1" id="KW-0472">Membrane</keyword>
<sequence>MNLFSITEIFFTINGLLCLACAFKMRGVYKKGGAILHKYFSYFFFSMAVFFFVNSVPAIISGFSLDVVKQSFSISQLFLFLSLAFFMMVPTGIWLPTLKKPIFVVVVIAGVLSVSLTPFYYKLSPIIVDNFISWQLPLFLGLYGFLVSAIIAGASALFFLRGGMIAIEAKSKKRSYVFALASFLLLFSAFFWAGETSPWLPLSYIAGILGYLLAYVGVYMI</sequence>
<feature type="transmembrane region" description="Helical" evidence="1">
    <location>
        <begin position="102"/>
        <end position="121"/>
    </location>
</feature>
<accession>A0A2M8KEZ2</accession>
<proteinExistence type="predicted"/>
<evidence type="ECO:0000256" key="1">
    <source>
        <dbReference type="SAM" id="Phobius"/>
    </source>
</evidence>
<reference evidence="3" key="1">
    <citation type="submission" date="2017-09" db="EMBL/GenBank/DDBJ databases">
        <title>Depth-based differentiation of microbial function through sediment-hosted aquifers and enrichment of novel symbionts in the deep terrestrial subsurface.</title>
        <authorList>
            <person name="Probst A.J."/>
            <person name="Ladd B."/>
            <person name="Jarett J.K."/>
            <person name="Geller-Mcgrath D.E."/>
            <person name="Sieber C.M.K."/>
            <person name="Emerson J.B."/>
            <person name="Anantharaman K."/>
            <person name="Thomas B.C."/>
            <person name="Malmstrom R."/>
            <person name="Stieglmeier M."/>
            <person name="Klingl A."/>
            <person name="Woyke T."/>
            <person name="Ryan C.M."/>
            <person name="Banfield J.F."/>
        </authorList>
    </citation>
    <scope>NUCLEOTIDE SEQUENCE [LARGE SCALE GENOMIC DNA]</scope>
</reference>
<keyword evidence="1" id="KW-1133">Transmembrane helix</keyword>
<evidence type="ECO:0000313" key="3">
    <source>
        <dbReference type="Proteomes" id="UP000231450"/>
    </source>
</evidence>